<gene>
    <name evidence="6" type="ORF">PKOR_01960</name>
</gene>
<name>A0A0E3UV21_9BACT</name>
<reference evidence="6 7" key="1">
    <citation type="journal article" date="2015" name="Sci. Rep.">
        <title>Unraveling adaptation of Pontibacter korlensis to radiation and infertility in desert through complete genome and comparative transcriptomic analysis.</title>
        <authorList>
            <person name="Dai J."/>
            <person name="Dai W."/>
            <person name="Qiu C."/>
            <person name="Yang Z."/>
            <person name="Zhang Y."/>
            <person name="Zhou M."/>
            <person name="Zhang L."/>
            <person name="Fang C."/>
            <person name="Gao Q."/>
            <person name="Yang Q."/>
            <person name="Li X."/>
            <person name="Wang Z."/>
            <person name="Wang Z."/>
            <person name="Jia Z."/>
            <person name="Chen X."/>
        </authorList>
    </citation>
    <scope>NUCLEOTIDE SEQUENCE [LARGE SCALE GENOMIC DNA]</scope>
    <source>
        <strain evidence="6 7">X14-1T</strain>
    </source>
</reference>
<feature type="signal peptide" evidence="4">
    <location>
        <begin position="1"/>
        <end position="27"/>
    </location>
</feature>
<dbReference type="Pfam" id="PF13385">
    <property type="entry name" value="Laminin_G_3"/>
    <property type="match status" value="1"/>
</dbReference>
<protein>
    <recommendedName>
        <fullName evidence="5">LamG-like jellyroll fold domain-containing protein</fullName>
    </recommendedName>
</protein>
<feature type="compositionally biased region" description="Basic and acidic residues" evidence="3">
    <location>
        <begin position="31"/>
        <end position="47"/>
    </location>
</feature>
<dbReference type="InterPro" id="IPR013320">
    <property type="entry name" value="ConA-like_dom_sf"/>
</dbReference>
<dbReference type="HOGENOM" id="CLU_233541_0_0_10"/>
<dbReference type="Pfam" id="PF20041">
    <property type="entry name" value="DUF6443"/>
    <property type="match status" value="1"/>
</dbReference>
<dbReference type="InterPro" id="IPR045619">
    <property type="entry name" value="DUF6443"/>
</dbReference>
<accession>A0A0E3UV21</accession>
<organism evidence="6 7">
    <name type="scientific">Pontibacter korlensis</name>
    <dbReference type="NCBI Taxonomy" id="400092"/>
    <lineage>
        <taxon>Bacteria</taxon>
        <taxon>Pseudomonadati</taxon>
        <taxon>Bacteroidota</taxon>
        <taxon>Cytophagia</taxon>
        <taxon>Cytophagales</taxon>
        <taxon>Hymenobacteraceae</taxon>
        <taxon>Pontibacter</taxon>
    </lineage>
</organism>
<evidence type="ECO:0000256" key="2">
    <source>
        <dbReference type="ARBA" id="ARBA00023157"/>
    </source>
</evidence>
<dbReference type="Gene3D" id="2.60.120.200">
    <property type="match status" value="1"/>
</dbReference>
<evidence type="ECO:0000256" key="3">
    <source>
        <dbReference type="SAM" id="MobiDB-lite"/>
    </source>
</evidence>
<dbReference type="EMBL" id="CP009621">
    <property type="protein sequence ID" value="AKD02127.1"/>
    <property type="molecule type" value="Genomic_DNA"/>
</dbReference>
<dbReference type="STRING" id="400092.PKOR_01960"/>
<dbReference type="Gene3D" id="2.60.40.10">
    <property type="entry name" value="Immunoglobulins"/>
    <property type="match status" value="1"/>
</dbReference>
<dbReference type="InterPro" id="IPR050708">
    <property type="entry name" value="T6SS_VgrG/RHS"/>
</dbReference>
<dbReference type="InterPro" id="IPR022385">
    <property type="entry name" value="Rhs_assc_core"/>
</dbReference>
<dbReference type="PANTHER" id="PTHR32305">
    <property type="match status" value="1"/>
</dbReference>
<feature type="domain" description="LamG-like jellyroll fold" evidence="5">
    <location>
        <begin position="598"/>
        <end position="732"/>
    </location>
</feature>
<keyword evidence="1 4" id="KW-0732">Signal</keyword>
<dbReference type="Gene3D" id="2.180.10.10">
    <property type="entry name" value="RHS repeat-associated core"/>
    <property type="match status" value="2"/>
</dbReference>
<feature type="region of interest" description="Disordered" evidence="3">
    <location>
        <begin position="31"/>
        <end position="55"/>
    </location>
</feature>
<dbReference type="PATRIC" id="fig|400092.3.peg.444"/>
<dbReference type="InterPro" id="IPR044023">
    <property type="entry name" value="Ig_7"/>
</dbReference>
<dbReference type="GO" id="GO:0005975">
    <property type="term" value="P:carbohydrate metabolic process"/>
    <property type="evidence" value="ECO:0007669"/>
    <property type="project" value="UniProtKB-ARBA"/>
</dbReference>
<dbReference type="NCBIfam" id="TIGR03696">
    <property type="entry name" value="Rhs_assc_core"/>
    <property type="match status" value="1"/>
</dbReference>
<sequence length="2023" mass="218289">MTSLYKIKQVASLALMLLLLAPILAFAQNDKKEKETKKKDETKKEDVSINALPPPGGGGGGGTYCNSISLRLVSQGCSSATLQAYPPADCVFSYYLYGPNGLVTTGNGETVNFTVSQNGNYYLKARNPNGEFTSNTVSVSSIQPAVYSMTGGGSFCAGGSAAVGLSGSQGGVSYQLRRDGINVGSAISGTGSALSFGNQTVGGTYTVVGTNSSGCATTMSGSAVVTVNPAPATPTVSSSSRIGAGTVTLNVSSPVTGYTYHWYSVSSGGTHFHTGTSYSPNLSSSKTYYVSVRNSQGCESGRRAVTATIYPSPVVTVQSGSTDLVPGASVTFSTNYTYTTYQWLRDGVAITGATSRTVVVKDSGIYSVRVANSGAINTATSPGKAVRLARDAQNMNYIVENTVMKAGVQSAADADRLPVGEVVQKITYFDGLGRELQTVQTQGSPFKKDIVTPVSYDALGRVEKTYLPYVMGQGGAYRPDATAEQAGFYSLTNQANPTIAKTSEPWAVPVYEASPLNRVLKQGAPGEAWQPDGLPAETSTDHTIKLIQRANVAGEVRLWQVNAYTPSESDNPMGTAMRFDGVNDYLLVGDKAPLKMTESVTVEAWIYPTGNGSNATSGGIIASKEGEYWVARYPDGSVGWALANTSPGWKAIKSTAKAPLYTWSHVAVAYGGGYVRTYLNGRLAHTYSASGAIGDANTTQNDFRIGGRQSGSQYFNGAIDELRVWSTVKTEAEIAGGMRKVAASSAVGLAGYWRMSEGTGTTAADASVNGNTATLANGAAWATKGLYPRSATYTSQGFYEKGMLYVTETRDEQGALTVEYKDLQGRVVMKKVQEAATVDSKTEAGFMITQYLYDDLGNLRLVIQPEGYRKELPAPDGVGRISLTPTFQDRWCFRYEYDGRRRLIEKQVPGSGAVQMVYNKRDEVVLTQDANQRGLRKWSFTKYEVLGRPIMTGELVTTTANNSQDAMQKAVDAYNAGAGRAQFESRTGPTGLGYTLANTYPSVTEANLLSVTYYDDYNYGYLSGYAFKPDHLAGVTASNSRVRGQVTGTYVKSLHLKKADPNDPSIKVPLWLTTATFYDEKYRPVQTVAQNHLGGVDRTTTRYDFTGKVLETLTTHEKGTTATYAVHNAFTYDHMGRSLKTLQRTGQDAATITSLPAVTLSENSYNELGQLVEKRLHKQGSKDYLQKVDYRYNIRGWLASINDRQLVGQEGDPRKDLFGLELTYNESMQLGTAGQFNGNISEVLWASIGDGVQRGYGYGYDQASRLKSGLYKANTGSGWTAETDRYNVSGLTYDHNGNILSLQRRGMTAGKAYDPAAARTWGLVDNLTYRYEGNRLATVNDAVKTVGPAGDFVNGVTRTYSEGTASTWEYGYDANGNMTADQNKKITKVTYNQLNLPAKVTITNQGSVRFYYTAGGQKLRKTVYATGKDSVVTDYVGMFVHQGDTLFAHTAEGRVVQEPGVGDGWRYEYHLKDHLGNLRVTFAEPGAVDVHLATMETERDSLERQFTGFENTKIGVNEGLDHTHKTAYPVGASTEAVRLNSYRGAVATPGLSLRVLPGDTVTAKVYAKYVDLRRSQVDASVIAGALLGTATGYTAVTDAGGLTQVKNSTGSVVATLGGADAGAAPTASLHWILFDEEFSGDTLEAGYIRLNGQAAVTDLASLNGAHQMLELTVPVIQKAGYLRVEVRHDAVEDVDVYFDDLEVEHRHGILVQENHYDPWGLNLAGIERQGTPDHLFQYNGKERQTELGLNWINYGFRNYDPQIGRWHSPDAVAHWAESLSPYRYGLNNPVRYIDLLGLWEATNGGYKTDKKEEIERFMTYLDIERNALGNSPSIDQANSFVEGEMEGGLGRLSNGSKLVSTINIDSYDRGTHREWVPDGKSAFSAWKEVQNDLTPVKENVVLDKMNTVVNYLGMNNDVKGGLGVVATHLGGDMSPYKGYMRYASVTGKVLGATSAGISLVKLMNKPTIGNGLIFAVDIALMGTGPLGGLVGGVAEATGVKDAVATGIDEYVEYNSFISKFNKR</sequence>
<dbReference type="Proteomes" id="UP000033109">
    <property type="component" value="Chromosome"/>
</dbReference>
<dbReference type="RefSeq" id="WP_046308835.1">
    <property type="nucleotide sequence ID" value="NZ_CBCSCY010000046.1"/>
</dbReference>
<dbReference type="Pfam" id="PF19081">
    <property type="entry name" value="Ig_7"/>
    <property type="match status" value="1"/>
</dbReference>
<dbReference type="KEGG" id="pko:PKOR_01960"/>
<keyword evidence="2" id="KW-1015">Disulfide bond</keyword>
<dbReference type="SUPFAM" id="SSF49899">
    <property type="entry name" value="Concanavalin A-like lectins/glucanases"/>
    <property type="match status" value="1"/>
</dbReference>
<dbReference type="InterPro" id="IPR006558">
    <property type="entry name" value="LamG-like"/>
</dbReference>
<evidence type="ECO:0000256" key="4">
    <source>
        <dbReference type="SAM" id="SignalP"/>
    </source>
</evidence>
<keyword evidence="7" id="KW-1185">Reference proteome</keyword>
<evidence type="ECO:0000313" key="6">
    <source>
        <dbReference type="EMBL" id="AKD02127.1"/>
    </source>
</evidence>
<dbReference type="InterPro" id="IPR013783">
    <property type="entry name" value="Ig-like_fold"/>
</dbReference>
<proteinExistence type="predicted"/>
<dbReference type="PANTHER" id="PTHR32305:SF15">
    <property type="entry name" value="PROTEIN RHSA-RELATED"/>
    <property type="match status" value="1"/>
</dbReference>
<dbReference type="SMART" id="SM00560">
    <property type="entry name" value="LamGL"/>
    <property type="match status" value="1"/>
</dbReference>
<evidence type="ECO:0000313" key="7">
    <source>
        <dbReference type="Proteomes" id="UP000033109"/>
    </source>
</evidence>
<dbReference type="OrthoDB" id="976756at2"/>
<evidence type="ECO:0000256" key="1">
    <source>
        <dbReference type="ARBA" id="ARBA00022729"/>
    </source>
</evidence>
<feature type="chain" id="PRO_5002413495" description="LamG-like jellyroll fold domain-containing protein" evidence="4">
    <location>
        <begin position="28"/>
        <end position="2023"/>
    </location>
</feature>
<dbReference type="GO" id="GO:0004553">
    <property type="term" value="F:hydrolase activity, hydrolyzing O-glycosyl compounds"/>
    <property type="evidence" value="ECO:0007669"/>
    <property type="project" value="UniProtKB-ARBA"/>
</dbReference>
<evidence type="ECO:0000259" key="5">
    <source>
        <dbReference type="SMART" id="SM00560"/>
    </source>
</evidence>